<dbReference type="CDD" id="cd07385">
    <property type="entry name" value="MPP_YkuE_C"/>
    <property type="match status" value="1"/>
</dbReference>
<dbReference type="InterPro" id="IPR029052">
    <property type="entry name" value="Metallo-depent_PP-like"/>
</dbReference>
<dbReference type="PANTHER" id="PTHR31302">
    <property type="entry name" value="TRANSMEMBRANE PROTEIN WITH METALLOPHOSPHOESTERASE DOMAIN-RELATED"/>
    <property type="match status" value="1"/>
</dbReference>
<gene>
    <name evidence="5" type="ORF">HWQ67_15440</name>
</gene>
<dbReference type="InterPro" id="IPR004843">
    <property type="entry name" value="Calcineurin-like_PHP"/>
</dbReference>
<evidence type="ECO:0000259" key="4">
    <source>
        <dbReference type="Pfam" id="PF00149"/>
    </source>
</evidence>
<feature type="domain" description="Calcineurin-like phosphoesterase" evidence="4">
    <location>
        <begin position="148"/>
        <end position="307"/>
    </location>
</feature>
<organism evidence="5 6">
    <name type="scientific">Candidatus Magnetobacterium casense</name>
    <dbReference type="NCBI Taxonomy" id="1455061"/>
    <lineage>
        <taxon>Bacteria</taxon>
        <taxon>Pseudomonadati</taxon>
        <taxon>Nitrospirota</taxon>
        <taxon>Thermodesulfovibrionia</taxon>
        <taxon>Thermodesulfovibrionales</taxon>
        <taxon>Candidatus Magnetobacteriaceae</taxon>
        <taxon>Candidatus Magnetobacterium</taxon>
    </lineage>
</organism>
<dbReference type="EMBL" id="JABXWD010000397">
    <property type="protein sequence ID" value="MBV6342975.1"/>
    <property type="molecule type" value="Genomic_DNA"/>
</dbReference>
<evidence type="ECO:0000256" key="1">
    <source>
        <dbReference type="ARBA" id="ARBA00022723"/>
    </source>
</evidence>
<name>A0ABS6S2A0_9BACT</name>
<evidence type="ECO:0000313" key="5">
    <source>
        <dbReference type="EMBL" id="MBV6342975.1"/>
    </source>
</evidence>
<feature type="transmembrane region" description="Helical" evidence="3">
    <location>
        <begin position="33"/>
        <end position="52"/>
    </location>
</feature>
<keyword evidence="3" id="KW-0812">Transmembrane</keyword>
<proteinExistence type="predicted"/>
<protein>
    <submittedName>
        <fullName evidence="5">Metallophosphoesterase</fullName>
    </submittedName>
</protein>
<comment type="caution">
    <text evidence="5">The sequence shown here is derived from an EMBL/GenBank/DDBJ whole genome shotgun (WGS) entry which is preliminary data.</text>
</comment>
<dbReference type="Gene3D" id="3.60.21.10">
    <property type="match status" value="1"/>
</dbReference>
<sequence length="365" mass="40521">MKSFLFIYFSVYGLMHYYLLRGIITLSAHPGPVVRVAIVLLALLMINAPMLVRYTERHGYEQTAIVISHVGYLWMGFVLIAVSALLVSDLCRFGINLFMSDGGKLGRVVVLPLVISLLLSAYAYFEALHVTTERLTISHPKIPAGVSIKVVQVSDVHIGLIVRHDRLKRIFDVVSKEQPDVLVSTGDFVDSQLDNLDVIAANINSIPATYGKFACLGNHEFYAGTERSVRITQEAGFTVLRGQGVTVGGVLNIAGVSDYTVGDEFSEREVLSRLPRQNFTILLKHRPTVDTDSTGDFDLQLSGHTHKGQIFPFNILTYFHYPIHAGLLRLRDDAYLYVSRGSGTWGPPMRLFSPPEVTVVTLKNK</sequence>
<feature type="transmembrane region" description="Helical" evidence="3">
    <location>
        <begin position="72"/>
        <end position="93"/>
    </location>
</feature>
<keyword evidence="3" id="KW-1133">Transmembrane helix</keyword>
<reference evidence="5 6" key="1">
    <citation type="journal article" date="2020" name="J Geophys Res Biogeosci">
        <title>Magnetotaxis as an Adaptation to Enable Bacterial Shuttling of Microbial Sulfur and Sulfur Cycling Across Aquatic Oxic#Anoxic Interfaces.</title>
        <authorList>
            <person name="Li J."/>
            <person name="Liu P."/>
            <person name="Wang J."/>
            <person name="Roberts A.P."/>
            <person name="Pan Y."/>
        </authorList>
    </citation>
    <scope>NUCLEOTIDE SEQUENCE [LARGE SCALE GENOMIC DNA]</scope>
    <source>
        <strain evidence="5 6">MYR-1_YQ</strain>
    </source>
</reference>
<evidence type="ECO:0000256" key="3">
    <source>
        <dbReference type="SAM" id="Phobius"/>
    </source>
</evidence>
<dbReference type="Proteomes" id="UP001196980">
    <property type="component" value="Unassembled WGS sequence"/>
</dbReference>
<evidence type="ECO:0000256" key="2">
    <source>
        <dbReference type="ARBA" id="ARBA00022801"/>
    </source>
</evidence>
<keyword evidence="3" id="KW-0472">Membrane</keyword>
<feature type="transmembrane region" description="Helical" evidence="3">
    <location>
        <begin position="105"/>
        <end position="125"/>
    </location>
</feature>
<dbReference type="SUPFAM" id="SSF56300">
    <property type="entry name" value="Metallo-dependent phosphatases"/>
    <property type="match status" value="1"/>
</dbReference>
<feature type="transmembrane region" description="Helical" evidence="3">
    <location>
        <begin position="6"/>
        <end position="26"/>
    </location>
</feature>
<dbReference type="Pfam" id="PF00149">
    <property type="entry name" value="Metallophos"/>
    <property type="match status" value="1"/>
</dbReference>
<evidence type="ECO:0000313" key="6">
    <source>
        <dbReference type="Proteomes" id="UP001196980"/>
    </source>
</evidence>
<dbReference type="PANTHER" id="PTHR31302:SF31">
    <property type="entry name" value="PHOSPHODIESTERASE YAEI"/>
    <property type="match status" value="1"/>
</dbReference>
<accession>A0ABS6S2A0</accession>
<keyword evidence="2" id="KW-0378">Hydrolase</keyword>
<keyword evidence="1" id="KW-0479">Metal-binding</keyword>
<dbReference type="InterPro" id="IPR051158">
    <property type="entry name" value="Metallophosphoesterase_sf"/>
</dbReference>
<keyword evidence="6" id="KW-1185">Reference proteome</keyword>
<dbReference type="RefSeq" id="WP_218253581.1">
    <property type="nucleotide sequence ID" value="NZ_JABXWD010000397.1"/>
</dbReference>